<dbReference type="EMBL" id="BRXX01000254">
    <property type="protein sequence ID" value="GMI00953.1"/>
    <property type="molecule type" value="Genomic_DNA"/>
</dbReference>
<organism evidence="1 2">
    <name type="scientific">Triparma verrucosa</name>
    <dbReference type="NCBI Taxonomy" id="1606542"/>
    <lineage>
        <taxon>Eukaryota</taxon>
        <taxon>Sar</taxon>
        <taxon>Stramenopiles</taxon>
        <taxon>Ochrophyta</taxon>
        <taxon>Bolidophyceae</taxon>
        <taxon>Parmales</taxon>
        <taxon>Triparmaceae</taxon>
        <taxon>Triparma</taxon>
    </lineage>
</organism>
<dbReference type="Pfam" id="PF00106">
    <property type="entry name" value="adh_short"/>
    <property type="match status" value="1"/>
</dbReference>
<dbReference type="AlphaFoldDB" id="A0A9W7F4B5"/>
<evidence type="ECO:0000313" key="1">
    <source>
        <dbReference type="EMBL" id="GMI00953.1"/>
    </source>
</evidence>
<protein>
    <submittedName>
        <fullName evidence="1">Uncharacterized protein</fullName>
    </submittedName>
</protein>
<reference evidence="2" key="1">
    <citation type="journal article" date="2023" name="Commun. Biol.">
        <title>Genome analysis of Parmales, the sister group of diatoms, reveals the evolutionary specialization of diatoms from phago-mixotrophs to photoautotrophs.</title>
        <authorList>
            <person name="Ban H."/>
            <person name="Sato S."/>
            <person name="Yoshikawa S."/>
            <person name="Yamada K."/>
            <person name="Nakamura Y."/>
            <person name="Ichinomiya M."/>
            <person name="Sato N."/>
            <person name="Blanc-Mathieu R."/>
            <person name="Endo H."/>
            <person name="Kuwata A."/>
            <person name="Ogata H."/>
        </authorList>
    </citation>
    <scope>NUCLEOTIDE SEQUENCE [LARGE SCALE GENOMIC DNA]</scope>
    <source>
        <strain evidence="2">NIES 3699</strain>
    </source>
</reference>
<proteinExistence type="predicted"/>
<dbReference type="InterPro" id="IPR036291">
    <property type="entry name" value="NAD(P)-bd_dom_sf"/>
</dbReference>
<dbReference type="Gene3D" id="3.40.50.720">
    <property type="entry name" value="NAD(P)-binding Rossmann-like Domain"/>
    <property type="match status" value="1"/>
</dbReference>
<dbReference type="PRINTS" id="PR00081">
    <property type="entry name" value="GDHRDH"/>
</dbReference>
<feature type="non-terminal residue" evidence="1">
    <location>
        <position position="1"/>
    </location>
</feature>
<dbReference type="PANTHER" id="PTHR45458:SF1">
    <property type="entry name" value="SHORT CHAIN DEHYDROGENASE"/>
    <property type="match status" value="1"/>
</dbReference>
<gene>
    <name evidence="1" type="ORF">TrVE_jg1739</name>
</gene>
<dbReference type="Proteomes" id="UP001165160">
    <property type="component" value="Unassembled WGS sequence"/>
</dbReference>
<keyword evidence="2" id="KW-1185">Reference proteome</keyword>
<evidence type="ECO:0000313" key="2">
    <source>
        <dbReference type="Proteomes" id="UP001165160"/>
    </source>
</evidence>
<dbReference type="InterPro" id="IPR052184">
    <property type="entry name" value="SDR_enzymes"/>
</dbReference>
<dbReference type="SUPFAM" id="SSF51735">
    <property type="entry name" value="NAD(P)-binding Rossmann-fold domains"/>
    <property type="match status" value="1"/>
</dbReference>
<sequence length="174" mass="17971">GEIIGTRELQGMAIMVEQKLESITSDRMLAAFQLNTLGPLRVTQAVLPNMKSGGKITIISTGMGSIADNGSGGIYAYRCSKSAVNMLARNLACDLKKDGIVVVAVNPGMVTTSFGPGAAALGSMGAQAIGDSSNGPVASLIMCFDELNFESTGRFMTTVSGGKTCDPKPFPAGW</sequence>
<dbReference type="PANTHER" id="PTHR45458">
    <property type="entry name" value="SHORT-CHAIN DEHYDROGENASE/REDUCTASE SDR"/>
    <property type="match status" value="1"/>
</dbReference>
<dbReference type="GO" id="GO:0016616">
    <property type="term" value="F:oxidoreductase activity, acting on the CH-OH group of donors, NAD or NADP as acceptor"/>
    <property type="evidence" value="ECO:0007669"/>
    <property type="project" value="TreeGrafter"/>
</dbReference>
<name>A0A9W7F4B5_9STRA</name>
<comment type="caution">
    <text evidence="1">The sequence shown here is derived from an EMBL/GenBank/DDBJ whole genome shotgun (WGS) entry which is preliminary data.</text>
</comment>
<accession>A0A9W7F4B5</accession>
<dbReference type="InterPro" id="IPR002347">
    <property type="entry name" value="SDR_fam"/>
</dbReference>